<dbReference type="SUPFAM" id="SSF53474">
    <property type="entry name" value="alpha/beta-Hydrolases"/>
    <property type="match status" value="1"/>
</dbReference>
<evidence type="ECO:0000313" key="1">
    <source>
        <dbReference type="EMBL" id="KAJ1699741.1"/>
    </source>
</evidence>
<evidence type="ECO:0000313" key="2">
    <source>
        <dbReference type="Proteomes" id="UP001151287"/>
    </source>
</evidence>
<proteinExistence type="predicted"/>
<dbReference type="InterPro" id="IPR008547">
    <property type="entry name" value="DUF829_TMEM53"/>
</dbReference>
<name>A0A9Q0CT89_9POAL</name>
<dbReference type="EMBL" id="JAMQYH010000002">
    <property type="protein sequence ID" value="KAJ1699741.1"/>
    <property type="molecule type" value="Genomic_DNA"/>
</dbReference>
<dbReference type="AlphaFoldDB" id="A0A9Q0CT89"/>
<keyword evidence="2" id="KW-1185">Reference proteome</keyword>
<dbReference type="PANTHER" id="PTHR12265">
    <property type="entry name" value="TRANSMEMBRANE PROTEIN 53"/>
    <property type="match status" value="1"/>
</dbReference>
<gene>
    <name evidence="1" type="ORF">LUZ63_008253</name>
</gene>
<accession>A0A9Q0CT89</accession>
<organism evidence="1 2">
    <name type="scientific">Rhynchospora breviuscula</name>
    <dbReference type="NCBI Taxonomy" id="2022672"/>
    <lineage>
        <taxon>Eukaryota</taxon>
        <taxon>Viridiplantae</taxon>
        <taxon>Streptophyta</taxon>
        <taxon>Embryophyta</taxon>
        <taxon>Tracheophyta</taxon>
        <taxon>Spermatophyta</taxon>
        <taxon>Magnoliopsida</taxon>
        <taxon>Liliopsida</taxon>
        <taxon>Poales</taxon>
        <taxon>Cyperaceae</taxon>
        <taxon>Cyperoideae</taxon>
        <taxon>Rhynchosporeae</taxon>
        <taxon>Rhynchospora</taxon>
    </lineage>
</organism>
<protein>
    <submittedName>
        <fullName evidence="1">Uncharacterized protein</fullName>
    </submittedName>
</protein>
<dbReference type="Pfam" id="PF05705">
    <property type="entry name" value="DUF829"/>
    <property type="match status" value="2"/>
</dbReference>
<dbReference type="PANTHER" id="PTHR12265:SF13">
    <property type="entry name" value="OS06G0213400 PROTEIN"/>
    <property type="match status" value="1"/>
</dbReference>
<dbReference type="OrthoDB" id="77878at2759"/>
<reference evidence="1" key="1">
    <citation type="journal article" date="2022" name="Cell">
        <title>Repeat-based holocentromeres influence genome architecture and karyotype evolution.</title>
        <authorList>
            <person name="Hofstatter P.G."/>
            <person name="Thangavel G."/>
            <person name="Lux T."/>
            <person name="Neumann P."/>
            <person name="Vondrak T."/>
            <person name="Novak P."/>
            <person name="Zhang M."/>
            <person name="Costa L."/>
            <person name="Castellani M."/>
            <person name="Scott A."/>
            <person name="Toegelov H."/>
            <person name="Fuchs J."/>
            <person name="Mata-Sucre Y."/>
            <person name="Dias Y."/>
            <person name="Vanzela A.L.L."/>
            <person name="Huettel B."/>
            <person name="Almeida C.C.S."/>
            <person name="Simkova H."/>
            <person name="Souza G."/>
            <person name="Pedrosa-Harand A."/>
            <person name="Macas J."/>
            <person name="Mayer K.F.X."/>
            <person name="Houben A."/>
            <person name="Marques A."/>
        </authorList>
    </citation>
    <scope>NUCLEOTIDE SEQUENCE</scope>
    <source>
        <strain evidence="1">RhyBre1mFocal</strain>
    </source>
</reference>
<dbReference type="Proteomes" id="UP001151287">
    <property type="component" value="Unassembled WGS sequence"/>
</dbReference>
<sequence>MWRGGERLYWGKTEGLMERGEIKGIIVVFAWMWSDEKQLKPFVDLYWSLGWRCLICHADVLSIFFPEKATTLAFDVLNELVKELKTEASPVIFATFSGWSTGGLCKAIQLLDAKWEGEASMDEYQIIRDCICGQIYDSSPVGFIKEGDAPGSSGNSHQPRLFSWMAKAISSGFDTLFPSSLQAQCNEYWQTLYSSVEMGPFLIFCSEEDKLASFRSVCNSAQQLADLGGDVRLVKWSTSHHIGYYKFHRAEYRLAVTEFLNKASTAFSQRKRQISSQKVVSGPHYDIADSVCNLHEAAAISNESLRRVGNFLTDQFYSDSTPNEGREAGSLIDEQRREFLHIPRMEPQGVLGQILYDVCVPKNVEGWDIKPGMYLKDRQAFASSRRLGPFNPIKCLLRSRL</sequence>
<comment type="caution">
    <text evidence="1">The sequence shown here is derived from an EMBL/GenBank/DDBJ whole genome shotgun (WGS) entry which is preliminary data.</text>
</comment>
<dbReference type="InterPro" id="IPR029058">
    <property type="entry name" value="AB_hydrolase_fold"/>
</dbReference>